<feature type="transmembrane region" description="Helical" evidence="1">
    <location>
        <begin position="7"/>
        <end position="25"/>
    </location>
</feature>
<protein>
    <submittedName>
        <fullName evidence="3">Stage II sporulation protein D</fullName>
    </submittedName>
</protein>
<dbReference type="KEGG" id="ptrh:RsTaC01_1071"/>
<name>A0AA48ICP7_9FIRM</name>
<proteinExistence type="predicted"/>
<dbReference type="NCBIfam" id="TIGR02669">
    <property type="entry name" value="SpoIID_LytB"/>
    <property type="match status" value="1"/>
</dbReference>
<keyword evidence="1" id="KW-1133">Transmembrane helix</keyword>
<evidence type="ECO:0000313" key="3">
    <source>
        <dbReference type="EMBL" id="BED93110.1"/>
    </source>
</evidence>
<gene>
    <name evidence="3" type="ORF">RsTaC01_1071</name>
</gene>
<sequence length="348" mass="40338">MISNKRRYVYFFLIILISMILIPLLSKNRGEIVKNLNIKTDVKTFAETGLSFVFHDMETEKIIHVDIIEAVFRMLAGEMPPNFHPEALKAQSVAILTFFLTHDSSKNLINASKNWVSAVYRSDKNMKDRWGEKYNENREKLLSAVNEVKGKVLNFNGKPAKTFYYSMSPGCTHNPYGEFRVENAPYLTNVDSHWDMSLPNFMNKFEITPEQLKNVIENKFPNTKFGKNPKFWVEHVETTETELVKSIKVCGCVFTGAEFRFLFDYSKFKSPTFTIKYDEELEKFIVITKGYGHGVGMSQWGANEMAKEGYTYEKILLHYYPGVEIKNVYELSKFDEIFLKNTNLVVNS</sequence>
<dbReference type="InterPro" id="IPR013693">
    <property type="entry name" value="SpoIID/LytB_N"/>
</dbReference>
<dbReference type="EMBL" id="AP027925">
    <property type="protein sequence ID" value="BED93110.1"/>
    <property type="molecule type" value="Genomic_DNA"/>
</dbReference>
<evidence type="ECO:0000259" key="2">
    <source>
        <dbReference type="Pfam" id="PF08486"/>
    </source>
</evidence>
<keyword evidence="1" id="KW-0812">Transmembrane</keyword>
<reference evidence="3" key="1">
    <citation type="journal article" date="2023" name="ISME J.">
        <title>Emergence of putative energy parasites within Clostridia revealed by genome analysis of a novel endosymbiotic clade.</title>
        <authorList>
            <person name="Takahashi K."/>
            <person name="Kuwahara H."/>
            <person name="Horikawa Y."/>
            <person name="Izawa K."/>
            <person name="Kato D."/>
            <person name="Inagaki T."/>
            <person name="Yuki M."/>
            <person name="Ohkuma M."/>
            <person name="Hongoh Y."/>
        </authorList>
    </citation>
    <scope>NUCLEOTIDE SEQUENCE</scope>
    <source>
        <strain evidence="3">RsTa-C01</strain>
    </source>
</reference>
<accession>A0AA48ICP7</accession>
<feature type="domain" description="Sporulation stage II protein D amidase enhancer LytB N-terminal" evidence="2">
    <location>
        <begin position="58"/>
        <end position="154"/>
    </location>
</feature>
<organism evidence="3">
    <name type="scientific">Candidatus Paraimprobicoccus trichonymphae</name>
    <dbReference type="NCBI Taxonomy" id="3033793"/>
    <lineage>
        <taxon>Bacteria</taxon>
        <taxon>Bacillati</taxon>
        <taxon>Bacillota</taxon>
        <taxon>Clostridia</taxon>
        <taxon>Candidatus Paraimprobicoccus</taxon>
    </lineage>
</organism>
<dbReference type="GO" id="GO:0030435">
    <property type="term" value="P:sporulation resulting in formation of a cellular spore"/>
    <property type="evidence" value="ECO:0007669"/>
    <property type="project" value="InterPro"/>
</dbReference>
<dbReference type="AlphaFoldDB" id="A0AA48ICP7"/>
<dbReference type="Pfam" id="PF08486">
    <property type="entry name" value="SpoIID"/>
    <property type="match status" value="1"/>
</dbReference>
<dbReference type="InterPro" id="IPR013486">
    <property type="entry name" value="SpoIID/LytB"/>
</dbReference>
<dbReference type="Proteomes" id="UP001335720">
    <property type="component" value="Chromosome"/>
</dbReference>
<keyword evidence="1" id="KW-0472">Membrane</keyword>
<evidence type="ECO:0000256" key="1">
    <source>
        <dbReference type="SAM" id="Phobius"/>
    </source>
</evidence>